<evidence type="ECO:0000313" key="4">
    <source>
        <dbReference type="Proteomes" id="UP000615455"/>
    </source>
</evidence>
<reference evidence="4" key="1">
    <citation type="journal article" date="2019" name="Int. J. Syst. Evol. Microbiol.">
        <title>The Global Catalogue of Microorganisms (GCM) 10K type strain sequencing project: providing services to taxonomists for standard genome sequencing and annotation.</title>
        <authorList>
            <consortium name="The Broad Institute Genomics Platform"/>
            <consortium name="The Broad Institute Genome Sequencing Center for Infectious Disease"/>
            <person name="Wu L."/>
            <person name="Ma J."/>
        </authorList>
    </citation>
    <scope>NUCLEOTIDE SEQUENCE [LARGE SCALE GENOMIC DNA]</scope>
    <source>
        <strain evidence="4">CGMCC 1.15043</strain>
    </source>
</reference>
<dbReference type="PROSITE" id="PS50987">
    <property type="entry name" value="HTH_ARSR_2"/>
    <property type="match status" value="1"/>
</dbReference>
<evidence type="ECO:0000256" key="1">
    <source>
        <dbReference type="ARBA" id="ARBA00023125"/>
    </source>
</evidence>
<dbReference type="Proteomes" id="UP000615455">
    <property type="component" value="Unassembled WGS sequence"/>
</dbReference>
<dbReference type="SUPFAM" id="SSF46785">
    <property type="entry name" value="Winged helix' DNA-binding domain"/>
    <property type="match status" value="1"/>
</dbReference>
<protein>
    <submittedName>
        <fullName evidence="3">Transcriptional regulator</fullName>
    </submittedName>
</protein>
<gene>
    <name evidence="3" type="ORF">GCM10008018_26700</name>
</gene>
<feature type="domain" description="HTH arsR-type" evidence="2">
    <location>
        <begin position="1"/>
        <end position="88"/>
    </location>
</feature>
<dbReference type="InterPro" id="IPR001845">
    <property type="entry name" value="HTH_ArsR_DNA-bd_dom"/>
</dbReference>
<evidence type="ECO:0000313" key="3">
    <source>
        <dbReference type="EMBL" id="GFZ79789.1"/>
    </source>
</evidence>
<accession>A0ABQ1EP88</accession>
<evidence type="ECO:0000259" key="2">
    <source>
        <dbReference type="PROSITE" id="PS50987"/>
    </source>
</evidence>
<dbReference type="RefSeq" id="WP_189012257.1">
    <property type="nucleotide sequence ID" value="NZ_BMHE01000011.1"/>
</dbReference>
<proteinExistence type="predicted"/>
<sequence length="106" mass="12372">MDKLFKALADGTRRELLDQLFANNGQSLGELCKQMTMSRQAVTKHLLLLEEANLVTIVWQGREKLHYLNPVPIAEIYERWIGKFERHRIEALNTLKQALEEDTNHE</sequence>
<dbReference type="PANTHER" id="PTHR38600:SF1">
    <property type="entry name" value="TRANSCRIPTIONAL REGULATORY PROTEIN"/>
    <property type="match status" value="1"/>
</dbReference>
<dbReference type="InterPro" id="IPR036388">
    <property type="entry name" value="WH-like_DNA-bd_sf"/>
</dbReference>
<dbReference type="Pfam" id="PF12840">
    <property type="entry name" value="HTH_20"/>
    <property type="match status" value="1"/>
</dbReference>
<keyword evidence="4" id="KW-1185">Reference proteome</keyword>
<dbReference type="InterPro" id="IPR036390">
    <property type="entry name" value="WH_DNA-bd_sf"/>
</dbReference>
<dbReference type="EMBL" id="BMHE01000011">
    <property type="protein sequence ID" value="GFZ79789.1"/>
    <property type="molecule type" value="Genomic_DNA"/>
</dbReference>
<organism evidence="3 4">
    <name type="scientific">Paenibacillus marchantiophytorum</name>
    <dbReference type="NCBI Taxonomy" id="1619310"/>
    <lineage>
        <taxon>Bacteria</taxon>
        <taxon>Bacillati</taxon>
        <taxon>Bacillota</taxon>
        <taxon>Bacilli</taxon>
        <taxon>Bacillales</taxon>
        <taxon>Paenibacillaceae</taxon>
        <taxon>Paenibacillus</taxon>
    </lineage>
</organism>
<keyword evidence="1" id="KW-0238">DNA-binding</keyword>
<name>A0ABQ1EP88_9BACL</name>
<dbReference type="Gene3D" id="1.10.10.10">
    <property type="entry name" value="Winged helix-like DNA-binding domain superfamily/Winged helix DNA-binding domain"/>
    <property type="match status" value="1"/>
</dbReference>
<dbReference type="CDD" id="cd00090">
    <property type="entry name" value="HTH_ARSR"/>
    <property type="match status" value="1"/>
</dbReference>
<comment type="caution">
    <text evidence="3">The sequence shown here is derived from an EMBL/GenBank/DDBJ whole genome shotgun (WGS) entry which is preliminary data.</text>
</comment>
<dbReference type="PANTHER" id="PTHR38600">
    <property type="entry name" value="TRANSCRIPTIONAL REGULATORY PROTEIN"/>
    <property type="match status" value="1"/>
</dbReference>
<dbReference type="SMART" id="SM00418">
    <property type="entry name" value="HTH_ARSR"/>
    <property type="match status" value="1"/>
</dbReference>
<dbReference type="InterPro" id="IPR011991">
    <property type="entry name" value="ArsR-like_HTH"/>
</dbReference>